<protein>
    <submittedName>
        <fullName evidence="1">Uncharacterized protein</fullName>
    </submittedName>
</protein>
<dbReference type="AlphaFoldDB" id="A0A919CME7"/>
<gene>
    <name evidence="1" type="ORF">GCM10017083_00320</name>
</gene>
<accession>A0A919CME7</accession>
<dbReference type="RefSeq" id="WP_189986889.1">
    <property type="nucleotide sequence ID" value="NZ_BMZS01000001.1"/>
</dbReference>
<evidence type="ECO:0000313" key="2">
    <source>
        <dbReference type="Proteomes" id="UP000630353"/>
    </source>
</evidence>
<reference evidence="1" key="1">
    <citation type="journal article" date="2014" name="Int. J. Syst. Evol. Microbiol.">
        <title>Complete genome sequence of Corynebacterium casei LMG S-19264T (=DSM 44701T), isolated from a smear-ripened cheese.</title>
        <authorList>
            <consortium name="US DOE Joint Genome Institute (JGI-PGF)"/>
            <person name="Walter F."/>
            <person name="Albersmeier A."/>
            <person name="Kalinowski J."/>
            <person name="Ruckert C."/>
        </authorList>
    </citation>
    <scope>NUCLEOTIDE SEQUENCE</scope>
    <source>
        <strain evidence="1">KCTC 42651</strain>
    </source>
</reference>
<evidence type="ECO:0000313" key="1">
    <source>
        <dbReference type="EMBL" id="GHD38968.1"/>
    </source>
</evidence>
<name>A0A919CME7_9PROT</name>
<comment type="caution">
    <text evidence="1">The sequence shown here is derived from an EMBL/GenBank/DDBJ whole genome shotgun (WGS) entry which is preliminary data.</text>
</comment>
<sequence length="127" mass="13434">MSTPHRLLARLVGPLVIGAGLLWGAAPAPVRADAFVDGFEDLPLMPGLRNVPAASVSFDAAVGRIVVAFAEGGVRMPAVRAFYEETLPQLGWSPDGAGRWTREGEVLTVDTVVEGDGLVVRFELAPR</sequence>
<reference evidence="1" key="2">
    <citation type="submission" date="2020-09" db="EMBL/GenBank/DDBJ databases">
        <authorList>
            <person name="Sun Q."/>
            <person name="Kim S."/>
        </authorList>
    </citation>
    <scope>NUCLEOTIDE SEQUENCE</scope>
    <source>
        <strain evidence="1">KCTC 42651</strain>
    </source>
</reference>
<proteinExistence type="predicted"/>
<keyword evidence="2" id="KW-1185">Reference proteome</keyword>
<dbReference type="EMBL" id="BMZS01000001">
    <property type="protein sequence ID" value="GHD38968.1"/>
    <property type="molecule type" value="Genomic_DNA"/>
</dbReference>
<dbReference type="Proteomes" id="UP000630353">
    <property type="component" value="Unassembled WGS sequence"/>
</dbReference>
<organism evidence="1 2">
    <name type="scientific">Thalassobaculum fulvum</name>
    <dbReference type="NCBI Taxonomy" id="1633335"/>
    <lineage>
        <taxon>Bacteria</taxon>
        <taxon>Pseudomonadati</taxon>
        <taxon>Pseudomonadota</taxon>
        <taxon>Alphaproteobacteria</taxon>
        <taxon>Rhodospirillales</taxon>
        <taxon>Thalassobaculaceae</taxon>
        <taxon>Thalassobaculum</taxon>
    </lineage>
</organism>